<dbReference type="EMBL" id="JARRAG010000001">
    <property type="protein sequence ID" value="MDG3002582.1"/>
    <property type="molecule type" value="Genomic_DNA"/>
</dbReference>
<protein>
    <submittedName>
        <fullName evidence="2">Uncharacterized protein</fullName>
    </submittedName>
</protein>
<sequence>MGTTSILHPAETWIFASTALGEAARFVTANAWPLIAVWLIWTFKDELQSILKRVESGDLGGVKFKVREVVEEAEKATQEARDATDELRKLAVTISIPLATVISKQGNPRDHMNLILKMEFIHRLQHFLRSLNATEEQIAAAGGSVLAEAIYRHANAVFNVLAAVNAAKSEMILKSRDDRGGVWDRARFERFITENTLETGDEVDAALLDLEHVMANGTLRRPEKWQF</sequence>
<reference evidence="2 3" key="1">
    <citation type="submission" date="2023-03" db="EMBL/GenBank/DDBJ databases">
        <title>Paludisphaera mucosa sp. nov. a novel planctomycete from northern fen.</title>
        <authorList>
            <person name="Ivanova A."/>
        </authorList>
    </citation>
    <scope>NUCLEOTIDE SEQUENCE [LARGE SCALE GENOMIC DNA]</scope>
    <source>
        <strain evidence="2 3">Pla2</strain>
    </source>
</reference>
<dbReference type="Proteomes" id="UP001216907">
    <property type="component" value="Unassembled WGS sequence"/>
</dbReference>
<comment type="caution">
    <text evidence="2">The sequence shown here is derived from an EMBL/GenBank/DDBJ whole genome shotgun (WGS) entry which is preliminary data.</text>
</comment>
<dbReference type="RefSeq" id="WP_277858946.1">
    <property type="nucleotide sequence ID" value="NZ_JARRAG010000001.1"/>
</dbReference>
<name>A0ABT6F4Y9_9BACT</name>
<keyword evidence="3" id="KW-1185">Reference proteome</keyword>
<accession>A0ABT6F4Y9</accession>
<keyword evidence="1" id="KW-0175">Coiled coil</keyword>
<organism evidence="2 3">
    <name type="scientific">Paludisphaera mucosa</name>
    <dbReference type="NCBI Taxonomy" id="3030827"/>
    <lineage>
        <taxon>Bacteria</taxon>
        <taxon>Pseudomonadati</taxon>
        <taxon>Planctomycetota</taxon>
        <taxon>Planctomycetia</taxon>
        <taxon>Isosphaerales</taxon>
        <taxon>Isosphaeraceae</taxon>
        <taxon>Paludisphaera</taxon>
    </lineage>
</organism>
<evidence type="ECO:0000256" key="1">
    <source>
        <dbReference type="SAM" id="Coils"/>
    </source>
</evidence>
<evidence type="ECO:0000313" key="2">
    <source>
        <dbReference type="EMBL" id="MDG3002582.1"/>
    </source>
</evidence>
<proteinExistence type="predicted"/>
<gene>
    <name evidence="2" type="ORF">PZE19_02175</name>
</gene>
<evidence type="ECO:0000313" key="3">
    <source>
        <dbReference type="Proteomes" id="UP001216907"/>
    </source>
</evidence>
<feature type="coiled-coil region" evidence="1">
    <location>
        <begin position="66"/>
        <end position="93"/>
    </location>
</feature>